<proteinExistence type="predicted"/>
<dbReference type="STRING" id="2880.D8LQF1"/>
<dbReference type="InterPro" id="IPR053021">
    <property type="entry name" value="Chloroplast_ADK"/>
</dbReference>
<dbReference type="OMA" id="RELAYSM"/>
<sequence>MRQRGGRNAGLYGEHLMARSTTTGSARGALHATNVQNEVADALSDEAKITIASAMNGLPEDVLAYVMAYTPIGDTARQKNAFTAGAYMVDSVEVVALDGEGMDVAASVQTKSFFGKVQESKQTVRVSFGVDRPLETSEAVKRRLMEMSREQGLTKSTATIYKIPVGSYGGLPVNMLLNNVPHSKMARNFIYRGAAEALVLAVEDPTVPRRMKLVCTVPELNPAMDTYRVGTVLELVRELAYSMADVGLNTRILIQPSMGKGVFKSLPLALSGVMSIMQGMDWEDGLVGSHVNFGQLGNKDDVSAEDDVILVISPQSIAGYSIHPLLVDTVEHANGRPVVIINPNLKDRPSSGGVMQVRGRGERIAFAESFKDIYNFRLLYGSSVAFFPIKGAVMKAGPSEPYVVFDRRNTGKSKGEEYVPLGTFDDDPDAENITPLWGSGTS</sequence>
<evidence type="ECO:0008006" key="6">
    <source>
        <dbReference type="Google" id="ProtNLM"/>
    </source>
</evidence>
<dbReference type="eggNOG" id="KOG3078">
    <property type="taxonomic scope" value="Eukaryota"/>
</dbReference>
<keyword evidence="5" id="KW-1185">Reference proteome</keyword>
<dbReference type="PANTHER" id="PTHR35509">
    <property type="entry name" value="DOMAIN PROTEIN, PUTATIVE (DUF1995)-RELATED"/>
    <property type="match status" value="1"/>
</dbReference>
<dbReference type="Pfam" id="PF10615">
    <property type="entry name" value="DUF2470"/>
    <property type="match status" value="1"/>
</dbReference>
<reference evidence="4 5" key="1">
    <citation type="journal article" date="2010" name="Nature">
        <title>The Ectocarpus genome and the independent evolution of multicellularity in brown algae.</title>
        <authorList>
            <person name="Cock J.M."/>
            <person name="Sterck L."/>
            <person name="Rouze P."/>
            <person name="Scornet D."/>
            <person name="Allen A.E."/>
            <person name="Amoutzias G."/>
            <person name="Anthouard V."/>
            <person name="Artiguenave F."/>
            <person name="Aury J.M."/>
            <person name="Badger J.H."/>
            <person name="Beszteri B."/>
            <person name="Billiau K."/>
            <person name="Bonnet E."/>
            <person name="Bothwell J.H."/>
            <person name="Bowler C."/>
            <person name="Boyen C."/>
            <person name="Brownlee C."/>
            <person name="Carrano C.J."/>
            <person name="Charrier B."/>
            <person name="Cho G.Y."/>
            <person name="Coelho S.M."/>
            <person name="Collen J."/>
            <person name="Corre E."/>
            <person name="Da Silva C."/>
            <person name="Delage L."/>
            <person name="Delaroque N."/>
            <person name="Dittami S.M."/>
            <person name="Doulbeau S."/>
            <person name="Elias M."/>
            <person name="Farnham G."/>
            <person name="Gachon C.M."/>
            <person name="Gschloessl B."/>
            <person name="Heesch S."/>
            <person name="Jabbari K."/>
            <person name="Jubin C."/>
            <person name="Kawai H."/>
            <person name="Kimura K."/>
            <person name="Kloareg B."/>
            <person name="Kupper F.C."/>
            <person name="Lang D."/>
            <person name="Le Bail A."/>
            <person name="Leblanc C."/>
            <person name="Lerouge P."/>
            <person name="Lohr M."/>
            <person name="Lopez P.J."/>
            <person name="Martens C."/>
            <person name="Maumus F."/>
            <person name="Michel G."/>
            <person name="Miranda-Saavedra D."/>
            <person name="Morales J."/>
            <person name="Moreau H."/>
            <person name="Motomura T."/>
            <person name="Nagasato C."/>
            <person name="Napoli C.A."/>
            <person name="Nelson D.R."/>
            <person name="Nyvall-Collen P."/>
            <person name="Peters A.F."/>
            <person name="Pommier C."/>
            <person name="Potin P."/>
            <person name="Poulain J."/>
            <person name="Quesneville H."/>
            <person name="Read B."/>
            <person name="Rensing S.A."/>
            <person name="Ritter A."/>
            <person name="Rousvoal S."/>
            <person name="Samanta M."/>
            <person name="Samson G."/>
            <person name="Schroeder D.C."/>
            <person name="Segurens B."/>
            <person name="Strittmatter M."/>
            <person name="Tonon T."/>
            <person name="Tregear J.W."/>
            <person name="Valentin K."/>
            <person name="von Dassow P."/>
            <person name="Yamagishi T."/>
            <person name="Van de Peer Y."/>
            <person name="Wincker P."/>
        </authorList>
    </citation>
    <scope>NUCLEOTIDE SEQUENCE [LARGE SCALE GENOMIC DNA]</scope>
    <source>
        <strain evidence="5">Ec32 / CCAP1310/4</strain>
    </source>
</reference>
<protein>
    <recommendedName>
        <fullName evidence="6">DUF1995 domain-containing protein</fullName>
    </recommendedName>
</protein>
<feature type="region of interest" description="Disordered" evidence="1">
    <location>
        <begin position="412"/>
        <end position="442"/>
    </location>
</feature>
<evidence type="ECO:0000313" key="5">
    <source>
        <dbReference type="Proteomes" id="UP000002630"/>
    </source>
</evidence>
<dbReference type="EMBL" id="FN648818">
    <property type="protein sequence ID" value="CBN78715.1"/>
    <property type="molecule type" value="Genomic_DNA"/>
</dbReference>
<dbReference type="InterPro" id="IPR037119">
    <property type="entry name" value="Haem_oxidase_HugZ-like_sf"/>
</dbReference>
<dbReference type="EMBL" id="FN649729">
    <property type="protein sequence ID" value="CBN78715.1"/>
    <property type="molecule type" value="Genomic_DNA"/>
</dbReference>
<dbReference type="PANTHER" id="PTHR35509:SF6">
    <property type="entry name" value="ADENYLATE KINASE"/>
    <property type="match status" value="1"/>
</dbReference>
<accession>D8LQF1</accession>
<name>D8LQF1_ECTSI</name>
<organism evidence="4 5">
    <name type="scientific">Ectocarpus siliculosus</name>
    <name type="common">Brown alga</name>
    <name type="synonym">Conferva siliculosa</name>
    <dbReference type="NCBI Taxonomy" id="2880"/>
    <lineage>
        <taxon>Eukaryota</taxon>
        <taxon>Sar</taxon>
        <taxon>Stramenopiles</taxon>
        <taxon>Ochrophyta</taxon>
        <taxon>PX clade</taxon>
        <taxon>Phaeophyceae</taxon>
        <taxon>Ectocarpales</taxon>
        <taxon>Ectocarpaceae</taxon>
        <taxon>Ectocarpus</taxon>
    </lineage>
</organism>
<feature type="domain" description="DUF2470" evidence="3">
    <location>
        <begin position="51"/>
        <end position="147"/>
    </location>
</feature>
<evidence type="ECO:0000259" key="2">
    <source>
        <dbReference type="Pfam" id="PF09353"/>
    </source>
</evidence>
<evidence type="ECO:0000256" key="1">
    <source>
        <dbReference type="SAM" id="MobiDB-lite"/>
    </source>
</evidence>
<dbReference type="OrthoDB" id="439792at2759"/>
<gene>
    <name evidence="4" type="ORF">Esi_0006_0071</name>
</gene>
<evidence type="ECO:0000259" key="3">
    <source>
        <dbReference type="Pfam" id="PF10615"/>
    </source>
</evidence>
<dbReference type="Pfam" id="PF09353">
    <property type="entry name" value="DUF1995"/>
    <property type="match status" value="1"/>
</dbReference>
<dbReference type="Proteomes" id="UP000002630">
    <property type="component" value="Linkage Group LG04"/>
</dbReference>
<dbReference type="InterPro" id="IPR018962">
    <property type="entry name" value="DUF1995"/>
</dbReference>
<evidence type="ECO:0000313" key="4">
    <source>
        <dbReference type="EMBL" id="CBN78715.1"/>
    </source>
</evidence>
<dbReference type="InParanoid" id="D8LQF1"/>
<dbReference type="Gene3D" id="3.20.180.10">
    <property type="entry name" value="PNP-oxidase-like"/>
    <property type="match status" value="1"/>
</dbReference>
<dbReference type="AlphaFoldDB" id="D8LQF1"/>
<feature type="domain" description="DUF1995" evidence="2">
    <location>
        <begin position="191"/>
        <end position="433"/>
    </location>
</feature>
<dbReference type="InterPro" id="IPR019595">
    <property type="entry name" value="DUF2470"/>
</dbReference>